<accession>A0A835LNR8</accession>
<sequence length="224" mass="25626">MVWGECRDEPRKLLVSFQHAVRSHSVTYFSYWKPVLKFPSPQIEGGELKSPNLKIFSLRELKAATRSFCPDNILGEGSFGLVYNGWIDQHKLTPTKLGTGMAVAGKIHKPESFPVRQEWLTEIYYLGKYYHSNLVRLIGYCFEVKCRGCHGAYKGWSDQHKLTPTKIWDAGLAVAVRINKSDSPFKGHREWLNYRAKLSGLGERRVSTRVMETFGYTAPEFVCT</sequence>
<dbReference type="InterPro" id="IPR017441">
    <property type="entry name" value="Protein_kinase_ATP_BS"/>
</dbReference>
<keyword evidence="1" id="KW-0547">Nucleotide-binding</keyword>
<comment type="caution">
    <text evidence="3">The sequence shown here is derived from an EMBL/GenBank/DDBJ whole genome shotgun (WGS) entry which is preliminary data.</text>
</comment>
<dbReference type="InterPro" id="IPR050823">
    <property type="entry name" value="Plant_Ser_Thr_Prot_Kinase"/>
</dbReference>
<evidence type="ECO:0000313" key="4">
    <source>
        <dbReference type="Proteomes" id="UP000631114"/>
    </source>
</evidence>
<reference evidence="3 4" key="1">
    <citation type="submission" date="2020-10" db="EMBL/GenBank/DDBJ databases">
        <title>The Coptis chinensis genome and diversification of protoberbering-type alkaloids.</title>
        <authorList>
            <person name="Wang B."/>
            <person name="Shu S."/>
            <person name="Song C."/>
            <person name="Liu Y."/>
        </authorList>
    </citation>
    <scope>NUCLEOTIDE SEQUENCE [LARGE SCALE GENOMIC DNA]</scope>
    <source>
        <strain evidence="3">HL-2020</strain>
        <tissue evidence="3">Leaf</tissue>
    </source>
</reference>
<dbReference type="Pfam" id="PF07714">
    <property type="entry name" value="PK_Tyr_Ser-Thr"/>
    <property type="match status" value="1"/>
</dbReference>
<dbReference type="InterPro" id="IPR001245">
    <property type="entry name" value="Ser-Thr/Tyr_kinase_cat_dom"/>
</dbReference>
<evidence type="ECO:0000256" key="1">
    <source>
        <dbReference type="PROSITE-ProRule" id="PRU10141"/>
    </source>
</evidence>
<protein>
    <recommendedName>
        <fullName evidence="2">Serine-threonine/tyrosine-protein kinase catalytic domain-containing protein</fullName>
    </recommendedName>
</protein>
<dbReference type="Gene3D" id="3.30.200.20">
    <property type="entry name" value="Phosphorylase Kinase, domain 1"/>
    <property type="match status" value="1"/>
</dbReference>
<proteinExistence type="predicted"/>
<dbReference type="SUPFAM" id="SSF56112">
    <property type="entry name" value="Protein kinase-like (PK-like)"/>
    <property type="match status" value="1"/>
</dbReference>
<dbReference type="InterPro" id="IPR011009">
    <property type="entry name" value="Kinase-like_dom_sf"/>
</dbReference>
<dbReference type="EMBL" id="JADFTS010000007">
    <property type="protein sequence ID" value="KAF9599287.1"/>
    <property type="molecule type" value="Genomic_DNA"/>
</dbReference>
<feature type="binding site" evidence="1">
    <location>
        <position position="106"/>
    </location>
    <ligand>
        <name>ATP</name>
        <dbReference type="ChEBI" id="CHEBI:30616"/>
    </ligand>
</feature>
<keyword evidence="4" id="KW-1185">Reference proteome</keyword>
<name>A0A835LNR8_9MAGN</name>
<dbReference type="OrthoDB" id="1713588at2759"/>
<keyword evidence="1" id="KW-0067">ATP-binding</keyword>
<dbReference type="PROSITE" id="PS00107">
    <property type="entry name" value="PROTEIN_KINASE_ATP"/>
    <property type="match status" value="1"/>
</dbReference>
<feature type="non-terminal residue" evidence="3">
    <location>
        <position position="224"/>
    </location>
</feature>
<dbReference type="PANTHER" id="PTHR45621">
    <property type="entry name" value="OS01G0588500 PROTEIN-RELATED"/>
    <property type="match status" value="1"/>
</dbReference>
<evidence type="ECO:0000259" key="2">
    <source>
        <dbReference type="Pfam" id="PF07714"/>
    </source>
</evidence>
<dbReference type="GO" id="GO:0004672">
    <property type="term" value="F:protein kinase activity"/>
    <property type="evidence" value="ECO:0007669"/>
    <property type="project" value="InterPro"/>
</dbReference>
<organism evidence="3 4">
    <name type="scientific">Coptis chinensis</name>
    <dbReference type="NCBI Taxonomy" id="261450"/>
    <lineage>
        <taxon>Eukaryota</taxon>
        <taxon>Viridiplantae</taxon>
        <taxon>Streptophyta</taxon>
        <taxon>Embryophyta</taxon>
        <taxon>Tracheophyta</taxon>
        <taxon>Spermatophyta</taxon>
        <taxon>Magnoliopsida</taxon>
        <taxon>Ranunculales</taxon>
        <taxon>Ranunculaceae</taxon>
        <taxon>Coptidoideae</taxon>
        <taxon>Coptis</taxon>
    </lineage>
</organism>
<feature type="domain" description="Serine-threonine/tyrosine-protein kinase catalytic" evidence="2">
    <location>
        <begin position="72"/>
        <end position="143"/>
    </location>
</feature>
<dbReference type="GO" id="GO:0005524">
    <property type="term" value="F:ATP binding"/>
    <property type="evidence" value="ECO:0007669"/>
    <property type="project" value="UniProtKB-UniRule"/>
</dbReference>
<dbReference type="AlphaFoldDB" id="A0A835LNR8"/>
<evidence type="ECO:0000313" key="3">
    <source>
        <dbReference type="EMBL" id="KAF9599287.1"/>
    </source>
</evidence>
<dbReference type="Proteomes" id="UP000631114">
    <property type="component" value="Unassembled WGS sequence"/>
</dbReference>
<gene>
    <name evidence="3" type="ORF">IFM89_036585</name>
</gene>